<dbReference type="Proteomes" id="UP000799118">
    <property type="component" value="Unassembled WGS sequence"/>
</dbReference>
<evidence type="ECO:0000313" key="2">
    <source>
        <dbReference type="EMBL" id="KAE9395236.1"/>
    </source>
</evidence>
<dbReference type="InterPro" id="IPR001810">
    <property type="entry name" value="F-box_dom"/>
</dbReference>
<feature type="domain" description="F-box" evidence="1">
    <location>
        <begin position="28"/>
        <end position="80"/>
    </location>
</feature>
<gene>
    <name evidence="2" type="ORF">BT96DRAFT_789690</name>
</gene>
<proteinExistence type="predicted"/>
<organism evidence="2 3">
    <name type="scientific">Gymnopus androsaceus JB14</name>
    <dbReference type="NCBI Taxonomy" id="1447944"/>
    <lineage>
        <taxon>Eukaryota</taxon>
        <taxon>Fungi</taxon>
        <taxon>Dikarya</taxon>
        <taxon>Basidiomycota</taxon>
        <taxon>Agaricomycotina</taxon>
        <taxon>Agaricomycetes</taxon>
        <taxon>Agaricomycetidae</taxon>
        <taxon>Agaricales</taxon>
        <taxon>Marasmiineae</taxon>
        <taxon>Omphalotaceae</taxon>
        <taxon>Gymnopus</taxon>
    </lineage>
</organism>
<dbReference type="OrthoDB" id="3221235at2759"/>
<dbReference type="SUPFAM" id="SSF81383">
    <property type="entry name" value="F-box domain"/>
    <property type="match status" value="1"/>
</dbReference>
<dbReference type="Gene3D" id="1.20.1280.50">
    <property type="match status" value="1"/>
</dbReference>
<accession>A0A6A4HBP7</accession>
<feature type="non-terminal residue" evidence="2">
    <location>
        <position position="1"/>
    </location>
</feature>
<dbReference type="AlphaFoldDB" id="A0A6A4HBP7"/>
<sequence length="128" mass="14998">EAQISSLMRQKDAKLVEIASLRNVLSPIRRLPPEILCEIFELARQVDWDIVRSTYILCQVCVAWQKIAYAHPRLWSALYLSLNEHPHMFKGEAVWVKRWISRSQSTPLDFHFDFTDSYPAVRTAITRI</sequence>
<dbReference type="EMBL" id="ML769535">
    <property type="protein sequence ID" value="KAE9395236.1"/>
    <property type="molecule type" value="Genomic_DNA"/>
</dbReference>
<dbReference type="Pfam" id="PF12937">
    <property type="entry name" value="F-box-like"/>
    <property type="match status" value="1"/>
</dbReference>
<name>A0A6A4HBP7_9AGAR</name>
<feature type="non-terminal residue" evidence="2">
    <location>
        <position position="128"/>
    </location>
</feature>
<evidence type="ECO:0000259" key="1">
    <source>
        <dbReference type="Pfam" id="PF12937"/>
    </source>
</evidence>
<keyword evidence="3" id="KW-1185">Reference proteome</keyword>
<reference evidence="2" key="1">
    <citation type="journal article" date="2019" name="Environ. Microbiol.">
        <title>Fungal ecological strategies reflected in gene transcription - a case study of two litter decomposers.</title>
        <authorList>
            <person name="Barbi F."/>
            <person name="Kohler A."/>
            <person name="Barry K."/>
            <person name="Baskaran P."/>
            <person name="Daum C."/>
            <person name="Fauchery L."/>
            <person name="Ihrmark K."/>
            <person name="Kuo A."/>
            <person name="LaButti K."/>
            <person name="Lipzen A."/>
            <person name="Morin E."/>
            <person name="Grigoriev I.V."/>
            <person name="Henrissat B."/>
            <person name="Lindahl B."/>
            <person name="Martin F."/>
        </authorList>
    </citation>
    <scope>NUCLEOTIDE SEQUENCE</scope>
    <source>
        <strain evidence="2">JB14</strain>
    </source>
</reference>
<dbReference type="InterPro" id="IPR036047">
    <property type="entry name" value="F-box-like_dom_sf"/>
</dbReference>
<evidence type="ECO:0000313" key="3">
    <source>
        <dbReference type="Proteomes" id="UP000799118"/>
    </source>
</evidence>
<protein>
    <recommendedName>
        <fullName evidence="1">F-box domain-containing protein</fullName>
    </recommendedName>
</protein>